<evidence type="ECO:0000256" key="5">
    <source>
        <dbReference type="ARBA" id="ARBA00022695"/>
    </source>
</evidence>
<evidence type="ECO:0000256" key="4">
    <source>
        <dbReference type="ARBA" id="ARBA00022692"/>
    </source>
</evidence>
<dbReference type="FunFam" id="3.40.1700.10:FF:000002">
    <property type="entry name" value="Diadenylate cyclase"/>
    <property type="match status" value="1"/>
</dbReference>
<evidence type="ECO:0000256" key="1">
    <source>
        <dbReference type="ARBA" id="ARBA00000877"/>
    </source>
</evidence>
<dbReference type="InterPro" id="IPR003390">
    <property type="entry name" value="DNA_integrity_scan_DisA_N"/>
</dbReference>
<keyword evidence="9 10" id="KW-0472">Membrane</keyword>
<keyword evidence="8 10" id="KW-1133">Transmembrane helix</keyword>
<dbReference type="Pfam" id="PF02457">
    <property type="entry name" value="DAC"/>
    <property type="match status" value="1"/>
</dbReference>
<sequence length="306" mass="33499">MPELGDLLTGMVDWGRLRIIVDVADVLVVAYLFYRLTLLVKGTRAMQMAIGLGLVFLVYHLARRLGLVTLYTILDALLTYIVLLIVVIFQNDIRRVLARVGQRPWFRGARNVREVQAIEEVVKAAVHMGQRHIGAIIVFERDAALDEFVEHGTPIDSGVTKEVLYSLFVPHADNPLHDGAVIIREGRIWQAGGHLPLSSSAKLDRSLGTRHRAAIGISEETDAVVVVVSEERGSISLCFNGNMARGLDAGSLRQALLGLFSTPVRKKTRTDATASTRRASPSQSERPSLAPPSVPTATARKEESAP</sequence>
<gene>
    <name evidence="10" type="primary">dacA</name>
    <name evidence="13" type="ORF">DB32_004752</name>
</gene>
<evidence type="ECO:0000313" key="14">
    <source>
        <dbReference type="Proteomes" id="UP000034883"/>
    </source>
</evidence>
<protein>
    <recommendedName>
        <fullName evidence="10">Diadenylate cyclase</fullName>
        <shortName evidence="10">DAC</shortName>
        <ecNumber evidence="10">2.7.7.85</ecNumber>
    </recommendedName>
    <alternativeName>
        <fullName evidence="10">Cyclic-di-AMP synthase</fullName>
        <shortName evidence="10">c-di-AMP synthase</shortName>
    </alternativeName>
</protein>
<keyword evidence="14" id="KW-1185">Reference proteome</keyword>
<dbReference type="InterPro" id="IPR045585">
    <property type="entry name" value="CdaA_N"/>
</dbReference>
<dbReference type="RefSeq" id="WP_075097600.1">
    <property type="nucleotide sequence ID" value="NZ_CP011125.1"/>
</dbReference>
<evidence type="ECO:0000259" key="12">
    <source>
        <dbReference type="PROSITE" id="PS51794"/>
    </source>
</evidence>
<dbReference type="KEGG" id="samy:DB32_004752"/>
<evidence type="ECO:0000256" key="9">
    <source>
        <dbReference type="ARBA" id="ARBA00023136"/>
    </source>
</evidence>
<proteinExistence type="inferred from homology"/>
<comment type="subunit">
    <text evidence="10">Probably a homodimer.</text>
</comment>
<dbReference type="Proteomes" id="UP000034883">
    <property type="component" value="Chromosome"/>
</dbReference>
<dbReference type="SUPFAM" id="SSF143597">
    <property type="entry name" value="YojJ-like"/>
    <property type="match status" value="1"/>
</dbReference>
<dbReference type="STRING" id="927083.DB32_004752"/>
<feature type="region of interest" description="Disordered" evidence="11">
    <location>
        <begin position="266"/>
        <end position="306"/>
    </location>
</feature>
<keyword evidence="5 10" id="KW-0548">Nucleotidyltransferase</keyword>
<dbReference type="GO" id="GO:0005524">
    <property type="term" value="F:ATP binding"/>
    <property type="evidence" value="ECO:0007669"/>
    <property type="project" value="UniProtKB-UniRule"/>
</dbReference>
<dbReference type="NCBIfam" id="TIGR00159">
    <property type="entry name" value="diadenylate cyclase CdaA"/>
    <property type="match status" value="1"/>
</dbReference>
<dbReference type="Gene3D" id="3.40.1700.10">
    <property type="entry name" value="DNA integrity scanning protein, DisA, N-terminal domain"/>
    <property type="match status" value="1"/>
</dbReference>
<evidence type="ECO:0000313" key="13">
    <source>
        <dbReference type="EMBL" id="AKF07603.1"/>
    </source>
</evidence>
<organism evidence="13 14">
    <name type="scientific">Sandaracinus amylolyticus</name>
    <dbReference type="NCBI Taxonomy" id="927083"/>
    <lineage>
        <taxon>Bacteria</taxon>
        <taxon>Pseudomonadati</taxon>
        <taxon>Myxococcota</taxon>
        <taxon>Polyangia</taxon>
        <taxon>Polyangiales</taxon>
        <taxon>Sandaracinaceae</taxon>
        <taxon>Sandaracinus</taxon>
    </lineage>
</organism>
<evidence type="ECO:0000256" key="8">
    <source>
        <dbReference type="ARBA" id="ARBA00022989"/>
    </source>
</evidence>
<dbReference type="GO" id="GO:0006171">
    <property type="term" value="P:cAMP biosynthetic process"/>
    <property type="evidence" value="ECO:0007669"/>
    <property type="project" value="InterPro"/>
</dbReference>
<evidence type="ECO:0000256" key="10">
    <source>
        <dbReference type="HAMAP-Rule" id="MF_01499"/>
    </source>
</evidence>
<dbReference type="InterPro" id="IPR050338">
    <property type="entry name" value="DisA"/>
</dbReference>
<evidence type="ECO:0000256" key="2">
    <source>
        <dbReference type="ARBA" id="ARBA00022475"/>
    </source>
</evidence>
<dbReference type="GO" id="GO:0004016">
    <property type="term" value="F:adenylate cyclase activity"/>
    <property type="evidence" value="ECO:0007669"/>
    <property type="project" value="UniProtKB-UniRule"/>
</dbReference>
<dbReference type="InterPro" id="IPR034701">
    <property type="entry name" value="CdaA"/>
</dbReference>
<comment type="similarity">
    <text evidence="10">Belongs to the adenylate cyclase family. DacA/CdaA subfamily.</text>
</comment>
<comment type="catalytic activity">
    <reaction evidence="1 10">
        <text>2 ATP = 3',3'-c-di-AMP + 2 diphosphate</text>
        <dbReference type="Rhea" id="RHEA:35655"/>
        <dbReference type="ChEBI" id="CHEBI:30616"/>
        <dbReference type="ChEBI" id="CHEBI:33019"/>
        <dbReference type="ChEBI" id="CHEBI:71500"/>
        <dbReference type="EC" id="2.7.7.85"/>
    </reaction>
</comment>
<dbReference type="InterPro" id="IPR036888">
    <property type="entry name" value="DNA_integrity_DisA_N_sf"/>
</dbReference>
<keyword evidence="3 10" id="KW-0808">Transferase</keyword>
<comment type="function">
    <text evidence="10">Catalyzes the condensation of 2 ATP molecules into cyclic di-AMP (c-di-AMP), a second messenger used to regulate differing processes in different bacteria.</text>
</comment>
<comment type="caution">
    <text evidence="10">Lacks conserved residue(s) required for the propagation of feature annotation.</text>
</comment>
<feature type="compositionally biased region" description="Low complexity" evidence="11">
    <location>
        <begin position="271"/>
        <end position="280"/>
    </location>
</feature>
<keyword evidence="2 10" id="KW-1003">Cell membrane</keyword>
<dbReference type="PANTHER" id="PTHR34185">
    <property type="entry name" value="DIADENYLATE CYCLASE"/>
    <property type="match status" value="1"/>
</dbReference>
<keyword evidence="6 10" id="KW-0547">Nucleotide-binding</keyword>
<feature type="transmembrane region" description="Helical" evidence="10">
    <location>
        <begin position="45"/>
        <end position="62"/>
    </location>
</feature>
<reference evidence="13 14" key="1">
    <citation type="submission" date="2015-03" db="EMBL/GenBank/DDBJ databases">
        <title>Genome assembly of Sandaracinus amylolyticus DSM 53668.</title>
        <authorList>
            <person name="Sharma G."/>
            <person name="Subramanian S."/>
        </authorList>
    </citation>
    <scope>NUCLEOTIDE SEQUENCE [LARGE SCALE GENOMIC DNA]</scope>
    <source>
        <strain evidence="13 14">DSM 53668</strain>
    </source>
</reference>
<dbReference type="PIRSF" id="PIRSF004793">
    <property type="entry name" value="UCP004793"/>
    <property type="match status" value="1"/>
</dbReference>
<evidence type="ECO:0000256" key="7">
    <source>
        <dbReference type="ARBA" id="ARBA00022840"/>
    </source>
</evidence>
<dbReference type="PANTHER" id="PTHR34185:SF1">
    <property type="entry name" value="DIADENYLATE CYCLASE"/>
    <property type="match status" value="1"/>
</dbReference>
<dbReference type="EC" id="2.7.7.85" evidence="10"/>
<keyword evidence="7 10" id="KW-0067">ATP-binding</keyword>
<feature type="transmembrane region" description="Helical" evidence="10">
    <location>
        <begin position="15"/>
        <end position="33"/>
    </location>
</feature>
<evidence type="ECO:0000256" key="3">
    <source>
        <dbReference type="ARBA" id="ARBA00022679"/>
    </source>
</evidence>
<dbReference type="AlphaFoldDB" id="A0A0F6YK23"/>
<evidence type="ECO:0000256" key="11">
    <source>
        <dbReference type="SAM" id="MobiDB-lite"/>
    </source>
</evidence>
<evidence type="ECO:0000256" key="6">
    <source>
        <dbReference type="ARBA" id="ARBA00022741"/>
    </source>
</evidence>
<feature type="domain" description="DAC" evidence="12">
    <location>
        <begin position="90"/>
        <end position="249"/>
    </location>
</feature>
<feature type="transmembrane region" description="Helical" evidence="10">
    <location>
        <begin position="68"/>
        <end position="89"/>
    </location>
</feature>
<accession>A0A0F6YK23</accession>
<dbReference type="HAMAP" id="MF_01499">
    <property type="entry name" value="DacA"/>
    <property type="match status" value="1"/>
</dbReference>
<dbReference type="GO" id="GO:0106408">
    <property type="term" value="F:diadenylate cyclase activity"/>
    <property type="evidence" value="ECO:0007669"/>
    <property type="project" value="UniProtKB-EC"/>
</dbReference>
<name>A0A0F6YK23_9BACT</name>
<dbReference type="PROSITE" id="PS51794">
    <property type="entry name" value="DAC"/>
    <property type="match status" value="1"/>
</dbReference>
<dbReference type="Pfam" id="PF19293">
    <property type="entry name" value="CdaA_N"/>
    <property type="match status" value="1"/>
</dbReference>
<keyword evidence="4 10" id="KW-0812">Transmembrane</keyword>
<dbReference type="EMBL" id="CP011125">
    <property type="protein sequence ID" value="AKF07603.1"/>
    <property type="molecule type" value="Genomic_DNA"/>
</dbReference>
<dbReference type="InterPro" id="IPR014046">
    <property type="entry name" value="C-di-AMP_synthase"/>
</dbReference>